<gene>
    <name evidence="2" type="ORF">UFOVP1017_27</name>
    <name evidence="3" type="ORF">UFOVP1168_27</name>
    <name evidence="4" type="ORF">UFOVP1617_26</name>
    <name evidence="1" type="ORF">UFOVP511_27</name>
</gene>
<protein>
    <submittedName>
        <fullName evidence="1">Uncharacterized protein</fullName>
    </submittedName>
</protein>
<reference evidence="1" key="1">
    <citation type="submission" date="2020-04" db="EMBL/GenBank/DDBJ databases">
        <authorList>
            <person name="Chiriac C."/>
            <person name="Salcher M."/>
            <person name="Ghai R."/>
            <person name="Kavagutti S V."/>
        </authorList>
    </citation>
    <scope>NUCLEOTIDE SEQUENCE</scope>
</reference>
<proteinExistence type="predicted"/>
<name>A0A6J5MPZ1_9CAUD</name>
<accession>A0A6J5MPZ1</accession>
<dbReference type="EMBL" id="LR796968">
    <property type="protein sequence ID" value="CAB4178520.1"/>
    <property type="molecule type" value="Genomic_DNA"/>
</dbReference>
<evidence type="ECO:0000313" key="3">
    <source>
        <dbReference type="EMBL" id="CAB4187908.1"/>
    </source>
</evidence>
<evidence type="ECO:0000313" key="4">
    <source>
        <dbReference type="EMBL" id="CAB4219593.1"/>
    </source>
</evidence>
<dbReference type="EMBL" id="LR797116">
    <property type="protein sequence ID" value="CAB4187908.1"/>
    <property type="molecule type" value="Genomic_DNA"/>
</dbReference>
<dbReference type="EMBL" id="LR797483">
    <property type="protein sequence ID" value="CAB4219593.1"/>
    <property type="molecule type" value="Genomic_DNA"/>
</dbReference>
<evidence type="ECO:0000313" key="2">
    <source>
        <dbReference type="EMBL" id="CAB4178520.1"/>
    </source>
</evidence>
<evidence type="ECO:0000313" key="1">
    <source>
        <dbReference type="EMBL" id="CAB4147423.1"/>
    </source>
</evidence>
<dbReference type="EMBL" id="LR796490">
    <property type="protein sequence ID" value="CAB4147423.1"/>
    <property type="molecule type" value="Genomic_DNA"/>
</dbReference>
<sequence length="90" mass="9574">MITPTIHLNGTSGADLLSQTTDAMLALSAAIKTLQNAGPNGRDYYVQGPRAIDAAMSEHRARLAQLQAVQADLVAISEAIHAQMTERSRS</sequence>
<organism evidence="1">
    <name type="scientific">uncultured Caudovirales phage</name>
    <dbReference type="NCBI Taxonomy" id="2100421"/>
    <lineage>
        <taxon>Viruses</taxon>
        <taxon>Duplodnaviria</taxon>
        <taxon>Heunggongvirae</taxon>
        <taxon>Uroviricota</taxon>
        <taxon>Caudoviricetes</taxon>
        <taxon>Peduoviridae</taxon>
        <taxon>Maltschvirus</taxon>
        <taxon>Maltschvirus maltsch</taxon>
    </lineage>
</organism>